<comment type="caution">
    <text evidence="2">The sequence shown here is derived from an EMBL/GenBank/DDBJ whole genome shotgun (WGS) entry which is preliminary data.</text>
</comment>
<feature type="region of interest" description="Disordered" evidence="1">
    <location>
        <begin position="18"/>
        <end position="46"/>
    </location>
</feature>
<dbReference type="Proteomes" id="UP000314294">
    <property type="component" value="Unassembled WGS sequence"/>
</dbReference>
<dbReference type="EMBL" id="SRLO01000361">
    <property type="protein sequence ID" value="TNN59197.1"/>
    <property type="molecule type" value="Genomic_DNA"/>
</dbReference>
<evidence type="ECO:0000313" key="2">
    <source>
        <dbReference type="EMBL" id="TNN59197.1"/>
    </source>
</evidence>
<accession>A0A4Z2GZZ5</accession>
<gene>
    <name evidence="2" type="ORF">EYF80_030570</name>
</gene>
<dbReference type="AlphaFoldDB" id="A0A4Z2GZZ5"/>
<keyword evidence="3" id="KW-1185">Reference proteome</keyword>
<proteinExistence type="predicted"/>
<feature type="compositionally biased region" description="Basic and acidic residues" evidence="1">
    <location>
        <begin position="24"/>
        <end position="38"/>
    </location>
</feature>
<protein>
    <submittedName>
        <fullName evidence="2">Uncharacterized protein</fullName>
    </submittedName>
</protein>
<evidence type="ECO:0000256" key="1">
    <source>
        <dbReference type="SAM" id="MobiDB-lite"/>
    </source>
</evidence>
<name>A0A4Z2GZZ5_9TELE</name>
<evidence type="ECO:0000313" key="3">
    <source>
        <dbReference type="Proteomes" id="UP000314294"/>
    </source>
</evidence>
<reference evidence="2 3" key="1">
    <citation type="submission" date="2019-03" db="EMBL/GenBank/DDBJ databases">
        <title>First draft genome of Liparis tanakae, snailfish: a comprehensive survey of snailfish specific genes.</title>
        <authorList>
            <person name="Kim W."/>
            <person name="Song I."/>
            <person name="Jeong J.-H."/>
            <person name="Kim D."/>
            <person name="Kim S."/>
            <person name="Ryu S."/>
            <person name="Song J.Y."/>
            <person name="Lee S.K."/>
        </authorList>
    </citation>
    <scope>NUCLEOTIDE SEQUENCE [LARGE SCALE GENOMIC DNA]</scope>
    <source>
        <tissue evidence="2">Muscle</tissue>
    </source>
</reference>
<sequence length="97" mass="10499">MVSPPLALCSAFAIMCKSSNLSDPPHRSQNDYMSRDEYSPTVGSSGRLEARRWKRLVSLLLTLTLTGPRAIWGEAESKQCPDCTAVLSPDAAGPYAV</sequence>
<organism evidence="2 3">
    <name type="scientific">Liparis tanakae</name>
    <name type="common">Tanaka's snailfish</name>
    <dbReference type="NCBI Taxonomy" id="230148"/>
    <lineage>
        <taxon>Eukaryota</taxon>
        <taxon>Metazoa</taxon>
        <taxon>Chordata</taxon>
        <taxon>Craniata</taxon>
        <taxon>Vertebrata</taxon>
        <taxon>Euteleostomi</taxon>
        <taxon>Actinopterygii</taxon>
        <taxon>Neopterygii</taxon>
        <taxon>Teleostei</taxon>
        <taxon>Neoteleostei</taxon>
        <taxon>Acanthomorphata</taxon>
        <taxon>Eupercaria</taxon>
        <taxon>Perciformes</taxon>
        <taxon>Cottioidei</taxon>
        <taxon>Cottales</taxon>
        <taxon>Liparidae</taxon>
        <taxon>Liparis</taxon>
    </lineage>
</organism>